<dbReference type="WBParaSite" id="HPBE_0000294701-mRNA-1">
    <property type="protein sequence ID" value="HPBE_0000294701-mRNA-1"/>
    <property type="gene ID" value="HPBE_0000294701"/>
</dbReference>
<protein>
    <submittedName>
        <fullName evidence="3">Uncharacterized protein</fullName>
    </submittedName>
</protein>
<name>A0A183F9V5_HELPZ</name>
<feature type="region of interest" description="Disordered" evidence="1">
    <location>
        <begin position="25"/>
        <end position="57"/>
    </location>
</feature>
<dbReference type="Proteomes" id="UP000050761">
    <property type="component" value="Unassembled WGS sequence"/>
</dbReference>
<organism evidence="2 3">
    <name type="scientific">Heligmosomoides polygyrus</name>
    <name type="common">Parasitic roundworm</name>
    <dbReference type="NCBI Taxonomy" id="6339"/>
    <lineage>
        <taxon>Eukaryota</taxon>
        <taxon>Metazoa</taxon>
        <taxon>Ecdysozoa</taxon>
        <taxon>Nematoda</taxon>
        <taxon>Chromadorea</taxon>
        <taxon>Rhabditida</taxon>
        <taxon>Rhabditina</taxon>
        <taxon>Rhabditomorpha</taxon>
        <taxon>Strongyloidea</taxon>
        <taxon>Heligmosomidae</taxon>
        <taxon>Heligmosomoides</taxon>
    </lineage>
</organism>
<evidence type="ECO:0000256" key="1">
    <source>
        <dbReference type="SAM" id="MobiDB-lite"/>
    </source>
</evidence>
<dbReference type="AlphaFoldDB" id="A0A183F9V5"/>
<reference evidence="3" key="1">
    <citation type="submission" date="2019-09" db="UniProtKB">
        <authorList>
            <consortium name="WormBaseParasite"/>
        </authorList>
    </citation>
    <scope>IDENTIFICATION</scope>
</reference>
<evidence type="ECO:0000313" key="2">
    <source>
        <dbReference type="Proteomes" id="UP000050761"/>
    </source>
</evidence>
<feature type="compositionally biased region" description="Low complexity" evidence="1">
    <location>
        <begin position="42"/>
        <end position="57"/>
    </location>
</feature>
<accession>A0A183F9V5</accession>
<evidence type="ECO:0000313" key="3">
    <source>
        <dbReference type="WBParaSite" id="HPBE_0000294701-mRNA-1"/>
    </source>
</evidence>
<proteinExistence type="predicted"/>
<keyword evidence="2" id="KW-1185">Reference proteome</keyword>
<sequence length="57" mass="6611">LLKDSPHSINFSTFHARLEHFWARRSRSLSPESSRNRRAPRRLTPSSRFSSSASSRV</sequence>